<proteinExistence type="predicted"/>
<dbReference type="OrthoDB" id="10014409at2759"/>
<keyword evidence="2" id="KW-1185">Reference proteome</keyword>
<name>A0A3M7SS24_BRAPC</name>
<evidence type="ECO:0000313" key="1">
    <source>
        <dbReference type="EMBL" id="RNA38634.1"/>
    </source>
</evidence>
<reference evidence="1 2" key="1">
    <citation type="journal article" date="2018" name="Sci. Rep.">
        <title>Genomic signatures of local adaptation to the degree of environmental predictability in rotifers.</title>
        <authorList>
            <person name="Franch-Gras L."/>
            <person name="Hahn C."/>
            <person name="Garcia-Roger E.M."/>
            <person name="Carmona M.J."/>
            <person name="Serra M."/>
            <person name="Gomez A."/>
        </authorList>
    </citation>
    <scope>NUCLEOTIDE SEQUENCE [LARGE SCALE GENOMIC DNA]</scope>
    <source>
        <strain evidence="1">HYR1</strain>
    </source>
</reference>
<dbReference type="EMBL" id="REGN01000846">
    <property type="protein sequence ID" value="RNA38634.1"/>
    <property type="molecule type" value="Genomic_DNA"/>
</dbReference>
<evidence type="ECO:0000313" key="2">
    <source>
        <dbReference type="Proteomes" id="UP000276133"/>
    </source>
</evidence>
<gene>
    <name evidence="1" type="ORF">BpHYR1_012079</name>
</gene>
<organism evidence="1 2">
    <name type="scientific">Brachionus plicatilis</name>
    <name type="common">Marine rotifer</name>
    <name type="synonym">Brachionus muelleri</name>
    <dbReference type="NCBI Taxonomy" id="10195"/>
    <lineage>
        <taxon>Eukaryota</taxon>
        <taxon>Metazoa</taxon>
        <taxon>Spiralia</taxon>
        <taxon>Gnathifera</taxon>
        <taxon>Rotifera</taxon>
        <taxon>Eurotatoria</taxon>
        <taxon>Monogononta</taxon>
        <taxon>Pseudotrocha</taxon>
        <taxon>Ploima</taxon>
        <taxon>Brachionidae</taxon>
        <taxon>Brachionus</taxon>
    </lineage>
</organism>
<sequence>MFKTTVGVKQGGPLSQKLFSIYVEELIEEIMNTNLISEIDGIKTGVLILCEDYGLRTEIKFNPSKTQIMRINGSKKDEVKLELSGSVGHILSRVDSSRLD</sequence>
<accession>A0A3M7SS24</accession>
<comment type="caution">
    <text evidence="1">The sequence shown here is derived from an EMBL/GenBank/DDBJ whole genome shotgun (WGS) entry which is preliminary data.</text>
</comment>
<dbReference type="AlphaFoldDB" id="A0A3M7SS24"/>
<dbReference type="Proteomes" id="UP000276133">
    <property type="component" value="Unassembled WGS sequence"/>
</dbReference>
<protein>
    <recommendedName>
        <fullName evidence="3">RNA-directed DNA polymerase from mobile element jockey-like</fullName>
    </recommendedName>
</protein>
<evidence type="ECO:0008006" key="3">
    <source>
        <dbReference type="Google" id="ProtNLM"/>
    </source>
</evidence>